<comment type="caution">
    <text evidence="9">The sequence shown here is derived from an EMBL/GenBank/DDBJ whole genome shotgun (WGS) entry which is preliminary data.</text>
</comment>
<dbReference type="Pfam" id="PF00892">
    <property type="entry name" value="EamA"/>
    <property type="match status" value="1"/>
</dbReference>
<keyword evidence="4 7" id="KW-0812">Transmembrane</keyword>
<evidence type="ECO:0000256" key="3">
    <source>
        <dbReference type="ARBA" id="ARBA00022475"/>
    </source>
</evidence>
<sequence>MSDTVKGHLSASLTVLIWALTFISTKILLKDFFPIEILFIRFLIGFIVLSAISRKILPFKGWHEEGYYIIAGLFGVFLYYYLENVALTFTLAMNVGIIGSVSPFMTALISRFILKQGRIPRVFVLGFICSMIGIALISFSGTLNVNPIGDGLALIATICWASYSLVIKKISDFGYSTIATTQRIFFLWVAIHDSCLIH</sequence>
<gene>
    <name evidence="9" type="ORF">P7D78_12445</name>
</gene>
<comment type="similarity">
    <text evidence="2">Belongs to the EamA transporter family.</text>
</comment>
<evidence type="ECO:0000256" key="5">
    <source>
        <dbReference type="ARBA" id="ARBA00022989"/>
    </source>
</evidence>
<dbReference type="InterPro" id="IPR037185">
    <property type="entry name" value="EmrE-like"/>
</dbReference>
<feature type="transmembrane region" description="Helical" evidence="7">
    <location>
        <begin position="65"/>
        <end position="82"/>
    </location>
</feature>
<dbReference type="InterPro" id="IPR000620">
    <property type="entry name" value="EamA_dom"/>
</dbReference>
<dbReference type="SUPFAM" id="SSF103481">
    <property type="entry name" value="Multidrug resistance efflux transporter EmrE"/>
    <property type="match status" value="1"/>
</dbReference>
<evidence type="ECO:0000256" key="6">
    <source>
        <dbReference type="ARBA" id="ARBA00023136"/>
    </source>
</evidence>
<name>A0AAW8SZ59_9ENTE</name>
<evidence type="ECO:0000259" key="8">
    <source>
        <dbReference type="Pfam" id="PF00892"/>
    </source>
</evidence>
<evidence type="ECO:0000256" key="7">
    <source>
        <dbReference type="SAM" id="Phobius"/>
    </source>
</evidence>
<dbReference type="AlphaFoldDB" id="A0AAW8SZ59"/>
<keyword evidence="6 7" id="KW-0472">Membrane</keyword>
<dbReference type="EMBL" id="JARPXM010000012">
    <property type="protein sequence ID" value="MDT2538937.1"/>
    <property type="molecule type" value="Genomic_DNA"/>
</dbReference>
<evidence type="ECO:0000256" key="4">
    <source>
        <dbReference type="ARBA" id="ARBA00022692"/>
    </source>
</evidence>
<dbReference type="Proteomes" id="UP001249240">
    <property type="component" value="Unassembled WGS sequence"/>
</dbReference>
<dbReference type="RefSeq" id="WP_240145405.1">
    <property type="nucleotide sequence ID" value="NZ_CAUFJU010000051.1"/>
</dbReference>
<evidence type="ECO:0000256" key="2">
    <source>
        <dbReference type="ARBA" id="ARBA00007362"/>
    </source>
</evidence>
<evidence type="ECO:0000256" key="1">
    <source>
        <dbReference type="ARBA" id="ARBA00004651"/>
    </source>
</evidence>
<evidence type="ECO:0000313" key="10">
    <source>
        <dbReference type="Proteomes" id="UP001249240"/>
    </source>
</evidence>
<proteinExistence type="inferred from homology"/>
<evidence type="ECO:0000313" key="9">
    <source>
        <dbReference type="EMBL" id="MDT2538937.1"/>
    </source>
</evidence>
<dbReference type="PANTHER" id="PTHR42920:SF11">
    <property type="entry name" value="INNER MEMBRANE PROTEIN YTFF"/>
    <property type="match status" value="1"/>
</dbReference>
<protein>
    <submittedName>
        <fullName evidence="9">EamA family transporter</fullName>
    </submittedName>
</protein>
<feature type="domain" description="EamA" evidence="8">
    <location>
        <begin position="6"/>
        <end position="138"/>
    </location>
</feature>
<feature type="transmembrane region" description="Helical" evidence="7">
    <location>
        <begin position="88"/>
        <end position="110"/>
    </location>
</feature>
<organism evidence="9 10">
    <name type="scientific">Enterococcus raffinosus</name>
    <dbReference type="NCBI Taxonomy" id="71452"/>
    <lineage>
        <taxon>Bacteria</taxon>
        <taxon>Bacillati</taxon>
        <taxon>Bacillota</taxon>
        <taxon>Bacilli</taxon>
        <taxon>Lactobacillales</taxon>
        <taxon>Enterococcaceae</taxon>
        <taxon>Enterococcus</taxon>
    </lineage>
</organism>
<dbReference type="PANTHER" id="PTHR42920">
    <property type="entry name" value="OS03G0707200 PROTEIN-RELATED"/>
    <property type="match status" value="1"/>
</dbReference>
<reference evidence="9" key="1">
    <citation type="submission" date="2023-03" db="EMBL/GenBank/DDBJ databases">
        <authorList>
            <person name="Shen W."/>
            <person name="Cai J."/>
        </authorList>
    </citation>
    <scope>NUCLEOTIDE SEQUENCE</scope>
    <source>
        <strain evidence="9">B646-2</strain>
    </source>
</reference>
<keyword evidence="5 7" id="KW-1133">Transmembrane helix</keyword>
<feature type="transmembrane region" description="Helical" evidence="7">
    <location>
        <begin position="122"/>
        <end position="142"/>
    </location>
</feature>
<dbReference type="GO" id="GO:0005886">
    <property type="term" value="C:plasma membrane"/>
    <property type="evidence" value="ECO:0007669"/>
    <property type="project" value="UniProtKB-SubCell"/>
</dbReference>
<feature type="transmembrane region" description="Helical" evidence="7">
    <location>
        <begin position="35"/>
        <end position="53"/>
    </location>
</feature>
<keyword evidence="3" id="KW-1003">Cell membrane</keyword>
<feature type="transmembrane region" description="Helical" evidence="7">
    <location>
        <begin position="7"/>
        <end position="29"/>
    </location>
</feature>
<feature type="transmembrane region" description="Helical" evidence="7">
    <location>
        <begin position="148"/>
        <end position="166"/>
    </location>
</feature>
<accession>A0AAW8SZ59</accession>
<comment type="subcellular location">
    <subcellularLocation>
        <location evidence="1">Cell membrane</location>
        <topology evidence="1">Multi-pass membrane protein</topology>
    </subcellularLocation>
</comment>
<dbReference type="InterPro" id="IPR051258">
    <property type="entry name" value="Diverse_Substrate_Transporter"/>
</dbReference>